<keyword evidence="2" id="KW-1185">Reference proteome</keyword>
<evidence type="ECO:0000313" key="2">
    <source>
        <dbReference type="Proteomes" id="UP000077342"/>
    </source>
</evidence>
<sequence length="71" mass="7298">MLQVIYLPSCGPEDFDGGGGEAVAEWLGLWAGVADEAAEWLGLWAGVADEAAGEAFAEFGNPADVSPPQDC</sequence>
<reference evidence="2" key="1">
    <citation type="submission" date="2016-04" db="EMBL/GenBank/DDBJ databases">
        <authorList>
            <person name="Strapagiel D."/>
            <person name="Borowka P."/>
            <person name="Marciniak B."/>
            <person name="Bakula Z."/>
            <person name="Van Ingen J."/>
            <person name="Safianowska A."/>
            <person name="Dziadek J."/>
            <person name="Jagielski T."/>
        </authorList>
    </citation>
    <scope>NUCLEOTIDE SEQUENCE [LARGE SCALE GENOMIC DNA]</scope>
    <source>
        <strain evidence="2">1010001458</strain>
    </source>
</reference>
<evidence type="ECO:0000313" key="1">
    <source>
        <dbReference type="EMBL" id="KZS65877.1"/>
    </source>
</evidence>
<proteinExistence type="predicted"/>
<protein>
    <submittedName>
        <fullName evidence="1">Uncharacterized protein</fullName>
    </submittedName>
</protein>
<organism evidence="1 2">
    <name type="scientific">Mycobacterium ostraviense</name>
    <dbReference type="NCBI Taxonomy" id="2738409"/>
    <lineage>
        <taxon>Bacteria</taxon>
        <taxon>Bacillati</taxon>
        <taxon>Actinomycetota</taxon>
        <taxon>Actinomycetes</taxon>
        <taxon>Mycobacteriales</taxon>
        <taxon>Mycobacteriaceae</taxon>
        <taxon>Mycobacterium</taxon>
    </lineage>
</organism>
<name>A0A162E5M4_9MYCO</name>
<dbReference type="EMBL" id="LWCI01000057">
    <property type="protein sequence ID" value="KZS65877.1"/>
    <property type="molecule type" value="Genomic_DNA"/>
</dbReference>
<accession>A0A162E5M4</accession>
<dbReference type="Proteomes" id="UP000077342">
    <property type="component" value="Unassembled WGS sequence"/>
</dbReference>
<dbReference type="AlphaFoldDB" id="A0A162E5M4"/>
<comment type="caution">
    <text evidence="1">The sequence shown here is derived from an EMBL/GenBank/DDBJ whole genome shotgun (WGS) entry which is preliminary data.</text>
</comment>
<gene>
    <name evidence="1" type="ORF">A4G28_27215</name>
</gene>